<protein>
    <recommendedName>
        <fullName evidence="3">PKD family protein</fullName>
    </recommendedName>
</protein>
<dbReference type="PROSITE" id="PS51257">
    <property type="entry name" value="PROKAR_LIPOPROTEIN"/>
    <property type="match status" value="1"/>
</dbReference>
<dbReference type="AlphaFoldDB" id="A0AAE3XNK8"/>
<dbReference type="EMBL" id="JAVDQD010000002">
    <property type="protein sequence ID" value="MDR6239189.1"/>
    <property type="molecule type" value="Genomic_DNA"/>
</dbReference>
<keyword evidence="2" id="KW-1185">Reference proteome</keyword>
<dbReference type="Proteomes" id="UP001185092">
    <property type="component" value="Unassembled WGS sequence"/>
</dbReference>
<organism evidence="1 2">
    <name type="scientific">Aureibacter tunicatorum</name>
    <dbReference type="NCBI Taxonomy" id="866807"/>
    <lineage>
        <taxon>Bacteria</taxon>
        <taxon>Pseudomonadati</taxon>
        <taxon>Bacteroidota</taxon>
        <taxon>Cytophagia</taxon>
        <taxon>Cytophagales</taxon>
        <taxon>Persicobacteraceae</taxon>
        <taxon>Aureibacter</taxon>
    </lineage>
</organism>
<reference evidence="1" key="1">
    <citation type="submission" date="2023-07" db="EMBL/GenBank/DDBJ databases">
        <title>Genomic Encyclopedia of Type Strains, Phase IV (KMG-IV): sequencing the most valuable type-strain genomes for metagenomic binning, comparative biology and taxonomic classification.</title>
        <authorList>
            <person name="Goeker M."/>
        </authorList>
    </citation>
    <scope>NUCLEOTIDE SEQUENCE</scope>
    <source>
        <strain evidence="1">DSM 26174</strain>
    </source>
</reference>
<evidence type="ECO:0008006" key="3">
    <source>
        <dbReference type="Google" id="ProtNLM"/>
    </source>
</evidence>
<name>A0AAE3XNK8_9BACT</name>
<proteinExistence type="predicted"/>
<dbReference type="Pfam" id="PF16819">
    <property type="entry name" value="DUF5074"/>
    <property type="match status" value="1"/>
</dbReference>
<accession>A0AAE3XNK8</accession>
<evidence type="ECO:0000313" key="1">
    <source>
        <dbReference type="EMBL" id="MDR6239189.1"/>
    </source>
</evidence>
<evidence type="ECO:0000313" key="2">
    <source>
        <dbReference type="Proteomes" id="UP001185092"/>
    </source>
</evidence>
<comment type="caution">
    <text evidence="1">The sequence shown here is derived from an EMBL/GenBank/DDBJ whole genome shotgun (WGS) entry which is preliminary data.</text>
</comment>
<gene>
    <name evidence="1" type="ORF">HNQ88_002226</name>
</gene>
<dbReference type="InterPro" id="IPR031815">
    <property type="entry name" value="DUF5074"/>
</dbReference>
<sequence length="443" mass="49633">MKKIAYILISFSLIWLISCSNYEIPGLSPVIDVIEPEGGFRYKVGGGEPLVLKPTVTSELQPVAYDWRYVDSLNSLSDAPQYSFTTEIPNEYRLRFRATSEAGFSDYIYNILAYGKYAFGIYLVGFDNSMNTILGFREEGESTDFEWGVYKQENDRTLPSKSEGFFLLGENYYFYGQGDPYVQIANRHSLKMVAGTPDGVNADNYPLGMVTIDTLRGYISTPNGLYNYDVKENSLNDRIQVIPRANELFLSSNTQNLFVNGGTTMENYSTVNDNVVSTVVINDFIDYSGDIYAIDQEVTGSRNIWMVVSNGDTSTIGRYVTATSNNTFDNLYGISNDYPVSEDMAFYAYSTTSVFFNSGTNLFHYRGTEESLAEPIFDIATIDPSASRITAFVISSDDTDRLFISWKKTSSGGGLLLYDLITNRPVSGYTFDLDYPSSEIVIF</sequence>
<dbReference type="RefSeq" id="WP_309938764.1">
    <property type="nucleotide sequence ID" value="NZ_AP025305.1"/>
</dbReference>